<evidence type="ECO:0000256" key="1">
    <source>
        <dbReference type="SAM" id="MobiDB-lite"/>
    </source>
</evidence>
<dbReference type="EMBL" id="KZ679137">
    <property type="protein sequence ID" value="PTB74094.1"/>
    <property type="molecule type" value="Genomic_DNA"/>
</dbReference>
<dbReference type="OrthoDB" id="5308060at2759"/>
<organism evidence="2 3">
    <name type="scientific">Trichoderma longibrachiatum ATCC 18648</name>
    <dbReference type="NCBI Taxonomy" id="983965"/>
    <lineage>
        <taxon>Eukaryota</taxon>
        <taxon>Fungi</taxon>
        <taxon>Dikarya</taxon>
        <taxon>Ascomycota</taxon>
        <taxon>Pezizomycotina</taxon>
        <taxon>Sordariomycetes</taxon>
        <taxon>Hypocreomycetidae</taxon>
        <taxon>Hypocreales</taxon>
        <taxon>Hypocreaceae</taxon>
        <taxon>Trichoderma</taxon>
    </lineage>
</organism>
<gene>
    <name evidence="2" type="ORF">M440DRAFT_1446737</name>
</gene>
<evidence type="ECO:0000313" key="3">
    <source>
        <dbReference type="Proteomes" id="UP000240760"/>
    </source>
</evidence>
<dbReference type="InterPro" id="IPR013952">
    <property type="entry name" value="DUF1776_fun"/>
</dbReference>
<feature type="compositionally biased region" description="Acidic residues" evidence="1">
    <location>
        <begin position="217"/>
        <end position="229"/>
    </location>
</feature>
<name>A0A2T4BXT2_TRILO</name>
<sequence>MASDGNQQVLDVLSTISGHFRRVTDNAAEFIDKGVDKASEAVRERLATVDWLPDIVKPLPPPKPEVIVVPLSTLEKLQGWFARNKYLIGAAVVITGTVAYKGYQQNKYVRKVRRAKRSKNGGRSEVIVIAGSPRLPLTKTLALDMERRGFIVFIVCNAVEDEAALLPPHLHRTVRIGLGASIYGFVGRWAPRSLVSWMMGIRKVDELSTWKTSSYEGSEDGSDDGEDGPEGSISESKEFIAVQSDDNVWGSGETAKWEQPPVDVPAP</sequence>
<keyword evidence="3" id="KW-1185">Reference proteome</keyword>
<reference evidence="2 3" key="1">
    <citation type="submission" date="2016-07" db="EMBL/GenBank/DDBJ databases">
        <title>Multiple horizontal gene transfer events from other fungi enriched the ability of initially mycotrophic Trichoderma (Ascomycota) to feed on dead plant biomass.</title>
        <authorList>
            <consortium name="DOE Joint Genome Institute"/>
            <person name="Aerts A."/>
            <person name="Atanasova L."/>
            <person name="Chenthamara K."/>
            <person name="Zhang J."/>
            <person name="Grujic M."/>
            <person name="Henrissat B."/>
            <person name="Kuo A."/>
            <person name="Salamov A."/>
            <person name="Lipzen A."/>
            <person name="Labutti K."/>
            <person name="Barry K."/>
            <person name="Miao Y."/>
            <person name="Rahimi M.J."/>
            <person name="Shen Q."/>
            <person name="Grigoriev I.V."/>
            <person name="Kubicek C.P."/>
            <person name="Druzhinina I.S."/>
        </authorList>
    </citation>
    <scope>NUCLEOTIDE SEQUENCE [LARGE SCALE GENOMIC DNA]</scope>
    <source>
        <strain evidence="2 3">ATCC 18648</strain>
    </source>
</reference>
<feature type="region of interest" description="Disordered" evidence="1">
    <location>
        <begin position="213"/>
        <end position="267"/>
    </location>
</feature>
<proteinExistence type="predicted"/>
<dbReference type="AlphaFoldDB" id="A0A2T4BXT2"/>
<dbReference type="Pfam" id="PF08643">
    <property type="entry name" value="DUF1776"/>
    <property type="match status" value="1"/>
</dbReference>
<protein>
    <submittedName>
        <fullName evidence="2">DUF1776-domain-containing protein</fullName>
    </submittedName>
</protein>
<dbReference type="STRING" id="983965.A0A2T4BXT2"/>
<dbReference type="Proteomes" id="UP000240760">
    <property type="component" value="Unassembled WGS sequence"/>
</dbReference>
<accession>A0A2T4BXT2</accession>
<evidence type="ECO:0000313" key="2">
    <source>
        <dbReference type="EMBL" id="PTB74094.1"/>
    </source>
</evidence>